<feature type="transmembrane region" description="Helical" evidence="12">
    <location>
        <begin position="55"/>
        <end position="75"/>
    </location>
</feature>
<feature type="region of interest" description="Disordered" evidence="11">
    <location>
        <begin position="576"/>
        <end position="595"/>
    </location>
</feature>
<name>A0A6N9H7V5_9MICO</name>
<dbReference type="SMART" id="SM00382">
    <property type="entry name" value="AAA"/>
    <property type="match status" value="1"/>
</dbReference>
<keyword evidence="4" id="KW-0997">Cell inner membrane</keyword>
<dbReference type="Pfam" id="PF00005">
    <property type="entry name" value="ABC_tran"/>
    <property type="match status" value="1"/>
</dbReference>
<dbReference type="InterPro" id="IPR017871">
    <property type="entry name" value="ABC_transporter-like_CS"/>
</dbReference>
<proteinExistence type="inferred from homology"/>
<dbReference type="InterPro" id="IPR027417">
    <property type="entry name" value="P-loop_NTPase"/>
</dbReference>
<feature type="transmembrane region" description="Helical" evidence="12">
    <location>
        <begin position="266"/>
        <end position="285"/>
    </location>
</feature>
<feature type="domain" description="ABC transporter" evidence="13">
    <location>
        <begin position="339"/>
        <end position="574"/>
    </location>
</feature>
<reference evidence="15 16" key="1">
    <citation type="submission" date="2020-01" db="EMBL/GenBank/DDBJ databases">
        <authorList>
            <person name="Deng T."/>
        </authorList>
    </citation>
    <scope>NUCLEOTIDE SEQUENCE [LARGE SCALE GENOMIC DNA]</scope>
    <source>
        <strain evidence="15 16">5221</strain>
    </source>
</reference>
<evidence type="ECO:0000256" key="9">
    <source>
        <dbReference type="ARBA" id="ARBA00023136"/>
    </source>
</evidence>
<feature type="transmembrane region" description="Helical" evidence="12">
    <location>
        <begin position="129"/>
        <end position="151"/>
    </location>
</feature>
<dbReference type="PANTHER" id="PTHR43394:SF1">
    <property type="entry name" value="ATP-BINDING CASSETTE SUB-FAMILY B MEMBER 10, MITOCHONDRIAL"/>
    <property type="match status" value="1"/>
</dbReference>
<protein>
    <submittedName>
        <fullName evidence="15">ATP-binding cassette domain-containing protein</fullName>
    </submittedName>
</protein>
<dbReference type="InterPro" id="IPR039421">
    <property type="entry name" value="Type_1_exporter"/>
</dbReference>
<evidence type="ECO:0000256" key="5">
    <source>
        <dbReference type="ARBA" id="ARBA00022692"/>
    </source>
</evidence>
<keyword evidence="16" id="KW-1185">Reference proteome</keyword>
<organism evidence="15 16">
    <name type="scientific">Brevibacterium rongguiense</name>
    <dbReference type="NCBI Taxonomy" id="2695267"/>
    <lineage>
        <taxon>Bacteria</taxon>
        <taxon>Bacillati</taxon>
        <taxon>Actinomycetota</taxon>
        <taxon>Actinomycetes</taxon>
        <taxon>Micrococcales</taxon>
        <taxon>Brevibacteriaceae</taxon>
        <taxon>Brevibacterium</taxon>
    </lineage>
</organism>
<gene>
    <name evidence="15" type="ORF">GSY69_07825</name>
</gene>
<keyword evidence="8 12" id="KW-1133">Transmembrane helix</keyword>
<feature type="transmembrane region" description="Helical" evidence="12">
    <location>
        <begin position="157"/>
        <end position="176"/>
    </location>
</feature>
<dbReference type="Proteomes" id="UP000469215">
    <property type="component" value="Unassembled WGS sequence"/>
</dbReference>
<dbReference type="GO" id="GO:0005524">
    <property type="term" value="F:ATP binding"/>
    <property type="evidence" value="ECO:0007669"/>
    <property type="project" value="UniProtKB-KW"/>
</dbReference>
<evidence type="ECO:0000313" key="16">
    <source>
        <dbReference type="Proteomes" id="UP000469215"/>
    </source>
</evidence>
<evidence type="ECO:0000256" key="12">
    <source>
        <dbReference type="SAM" id="Phobius"/>
    </source>
</evidence>
<keyword evidence="3" id="KW-1003">Cell membrane</keyword>
<sequence>MRPLLRFWPDIRARLGTYSLVIVLTLIGNGITLVIPLLTGDIIDGPIAHHNLAGLWAPALAILAVGIAEAAALFGRRMIVAPVASHWEIVWRGRLYDRLQYVSVPTHDAWESGQLLSRATNDMSQMRRFFAFGGPFIVVTPIVILIGTIVLTVMQPVFGLIIALMAVPTIAVIAVFESKYRITSRQSQDTMGEVTTAAEESVQGVRILKAFGREPWMARRFDALAQRLAGLEVRKAKLDSWLWGTILCLPTLAQAAILAVGAWGVLAGWTTIGTVVAAVTITMVLRMPIEMFGFLLSDLLMTMTAAARYWEVMDLPLGITDAGGAIADAPPVRAWRGRVDFDDVDFRFGDAAADTLTGLSLHIEPGRTVALVGATGSGKSALAALIPRLQDITDGAVRLDGTDIRDIPLGELRSLVAVAFEDPILFSATVRENVAIGAPGADDAQVRRALGIAQALEFAEALPEGLDTQVGEQGMALSGGQRQRLALARAIVGTPRVLVLDDPLSAVDVDTEDRVQRELARVLPDSTTLIIAHRPSTAALADEVAVLHEGRIAARGTHHELLRTSALYRDLMGASPTTGPAAAQDSPAPGVAASGAGAMGVAAGLAVEVTEAGAATGCGTAARAEAVASSGSVADAGTADQTAAGGAASADGAPGATAPATSAEGVAGAGVRAPRGPDGASAPSGEGRT</sequence>
<evidence type="ECO:0000256" key="6">
    <source>
        <dbReference type="ARBA" id="ARBA00022741"/>
    </source>
</evidence>
<dbReference type="GO" id="GO:0005886">
    <property type="term" value="C:plasma membrane"/>
    <property type="evidence" value="ECO:0007669"/>
    <property type="project" value="UniProtKB-SubCell"/>
</dbReference>
<evidence type="ECO:0000256" key="7">
    <source>
        <dbReference type="ARBA" id="ARBA00022840"/>
    </source>
</evidence>
<dbReference type="PROSITE" id="PS50893">
    <property type="entry name" value="ABC_TRANSPORTER_2"/>
    <property type="match status" value="1"/>
</dbReference>
<dbReference type="PROSITE" id="PS00211">
    <property type="entry name" value="ABC_TRANSPORTER_1"/>
    <property type="match status" value="1"/>
</dbReference>
<evidence type="ECO:0000259" key="13">
    <source>
        <dbReference type="PROSITE" id="PS50893"/>
    </source>
</evidence>
<accession>A0A6N9H7V5</accession>
<dbReference type="InterPro" id="IPR036640">
    <property type="entry name" value="ABC1_TM_sf"/>
</dbReference>
<keyword evidence="2" id="KW-0813">Transport</keyword>
<dbReference type="PANTHER" id="PTHR43394">
    <property type="entry name" value="ATP-DEPENDENT PERMEASE MDL1, MITOCHONDRIAL"/>
    <property type="match status" value="1"/>
</dbReference>
<evidence type="ECO:0000256" key="8">
    <source>
        <dbReference type="ARBA" id="ARBA00022989"/>
    </source>
</evidence>
<feature type="domain" description="ABC transmembrane type-1" evidence="14">
    <location>
        <begin position="20"/>
        <end position="301"/>
    </location>
</feature>
<dbReference type="Gene3D" id="1.20.1560.10">
    <property type="entry name" value="ABC transporter type 1, transmembrane domain"/>
    <property type="match status" value="1"/>
</dbReference>
<dbReference type="GO" id="GO:0016887">
    <property type="term" value="F:ATP hydrolysis activity"/>
    <property type="evidence" value="ECO:0007669"/>
    <property type="project" value="InterPro"/>
</dbReference>
<evidence type="ECO:0000256" key="2">
    <source>
        <dbReference type="ARBA" id="ARBA00022448"/>
    </source>
</evidence>
<comment type="subcellular location">
    <subcellularLocation>
        <location evidence="1">Cell inner membrane</location>
        <topology evidence="1">Multi-pass membrane protein</topology>
    </subcellularLocation>
</comment>
<keyword evidence="7 15" id="KW-0067">ATP-binding</keyword>
<evidence type="ECO:0000256" key="11">
    <source>
        <dbReference type="SAM" id="MobiDB-lite"/>
    </source>
</evidence>
<feature type="region of interest" description="Disordered" evidence="11">
    <location>
        <begin position="640"/>
        <end position="689"/>
    </location>
</feature>
<comment type="caution">
    <text evidence="15">The sequence shown here is derived from an EMBL/GenBank/DDBJ whole genome shotgun (WGS) entry which is preliminary data.</text>
</comment>
<dbReference type="FunFam" id="3.40.50.300:FF:000221">
    <property type="entry name" value="Multidrug ABC transporter ATP-binding protein"/>
    <property type="match status" value="1"/>
</dbReference>
<feature type="transmembrane region" description="Helical" evidence="12">
    <location>
        <begin position="20"/>
        <end position="43"/>
    </location>
</feature>
<dbReference type="SUPFAM" id="SSF52540">
    <property type="entry name" value="P-loop containing nucleoside triphosphate hydrolases"/>
    <property type="match status" value="1"/>
</dbReference>
<evidence type="ECO:0000256" key="1">
    <source>
        <dbReference type="ARBA" id="ARBA00004429"/>
    </source>
</evidence>
<dbReference type="CDD" id="cd18543">
    <property type="entry name" value="ABC_6TM_Rv0194_D1_like"/>
    <property type="match status" value="1"/>
</dbReference>
<dbReference type="GO" id="GO:0015421">
    <property type="term" value="F:ABC-type oligopeptide transporter activity"/>
    <property type="evidence" value="ECO:0007669"/>
    <property type="project" value="TreeGrafter"/>
</dbReference>
<keyword evidence="9 12" id="KW-0472">Membrane</keyword>
<feature type="compositionally biased region" description="Low complexity" evidence="11">
    <location>
        <begin position="640"/>
        <end position="680"/>
    </location>
</feature>
<dbReference type="Pfam" id="PF00664">
    <property type="entry name" value="ABC_membrane"/>
    <property type="match status" value="1"/>
</dbReference>
<comment type="similarity">
    <text evidence="10">Belongs to the ABC transporter superfamily. Siderophore-Fe(3+) uptake transporter (SIUT) (TC 3.A.1.21) family.</text>
</comment>
<dbReference type="InterPro" id="IPR003593">
    <property type="entry name" value="AAA+_ATPase"/>
</dbReference>
<dbReference type="InterPro" id="IPR003439">
    <property type="entry name" value="ABC_transporter-like_ATP-bd"/>
</dbReference>
<evidence type="ECO:0000256" key="3">
    <source>
        <dbReference type="ARBA" id="ARBA00022475"/>
    </source>
</evidence>
<evidence type="ECO:0000256" key="10">
    <source>
        <dbReference type="ARBA" id="ARBA00023455"/>
    </source>
</evidence>
<keyword evidence="5 12" id="KW-0812">Transmembrane</keyword>
<dbReference type="EMBL" id="WWEQ01000028">
    <property type="protein sequence ID" value="MYM19876.1"/>
    <property type="molecule type" value="Genomic_DNA"/>
</dbReference>
<dbReference type="SUPFAM" id="SSF90123">
    <property type="entry name" value="ABC transporter transmembrane region"/>
    <property type="match status" value="1"/>
</dbReference>
<dbReference type="PROSITE" id="PS50929">
    <property type="entry name" value="ABC_TM1F"/>
    <property type="match status" value="1"/>
</dbReference>
<dbReference type="RefSeq" id="WP_160953306.1">
    <property type="nucleotide sequence ID" value="NZ_WWEQ01000028.1"/>
</dbReference>
<evidence type="ECO:0000313" key="15">
    <source>
        <dbReference type="EMBL" id="MYM19876.1"/>
    </source>
</evidence>
<dbReference type="InterPro" id="IPR011527">
    <property type="entry name" value="ABC1_TM_dom"/>
</dbReference>
<evidence type="ECO:0000259" key="14">
    <source>
        <dbReference type="PROSITE" id="PS50929"/>
    </source>
</evidence>
<dbReference type="Gene3D" id="3.40.50.300">
    <property type="entry name" value="P-loop containing nucleotide triphosphate hydrolases"/>
    <property type="match status" value="1"/>
</dbReference>
<evidence type="ECO:0000256" key="4">
    <source>
        <dbReference type="ARBA" id="ARBA00022519"/>
    </source>
</evidence>
<dbReference type="AlphaFoldDB" id="A0A6N9H7V5"/>
<keyword evidence="6" id="KW-0547">Nucleotide-binding</keyword>